<reference evidence="2 3" key="1">
    <citation type="journal article" date="2019" name="Int. J. Syst. Evol. Microbiol.">
        <title>The Global Catalogue of Microorganisms (GCM) 10K type strain sequencing project: providing services to taxonomists for standard genome sequencing and annotation.</title>
        <authorList>
            <consortium name="The Broad Institute Genomics Platform"/>
            <consortium name="The Broad Institute Genome Sequencing Center for Infectious Disease"/>
            <person name="Wu L."/>
            <person name="Ma J."/>
        </authorList>
    </citation>
    <scope>NUCLEOTIDE SEQUENCE [LARGE SCALE GENOMIC DNA]</scope>
    <source>
        <strain evidence="2 3">JCM 10977</strain>
    </source>
</reference>
<dbReference type="Proteomes" id="UP001500542">
    <property type="component" value="Unassembled WGS sequence"/>
</dbReference>
<proteinExistence type="predicted"/>
<sequence>MAYAFDRFAGPEKAAAGVRRVEAYYGDLWQGQARRDGCDAGTVGLHSWNRRNPDNQWPAWRDDDDLCVASLHVPLGYQQIVGDLVPQRAATPLARAVLADPARMAELAPPFLLSVLDPADERLELFTDSVGLGRLFQLRTADGWVWSNRAAAACLFADVPAAASDRGWRYAAGCGWFMGDTTPYDRVLTVPGATRIVTEGRRNRRTVTRIEATSIWSGPSGGELPQRLIEETAEALRGVARSVSKLWPGTPTVDLSGGRDSRVVAAAFLSAGVELKLNSYDAVPGELAVAEELVAALPYKVEHIVTGKLAPVTTDVPAPVPPPMTPVIERIRRWHRFAEGLRPASYIFHNPPEGLTDVAHLAIGGAGGEIAHGHFYPQDVLKLDQYPLEEKLELFNERLQKRLIPAVGPSDAVRDAVAGQIDNVFREAIQGGFEDATMLDYFYVVERLRRWGSAGERTGIVSPLLVPAFVRGAFSMSAPQRLENALHRALVRELVPEWADIPFFKPQPVAGAAPRPPAPVKRLGAAPDRDLIGELLTTDQTGDFDPVEVQQLWTASLAGESTVGQEVALRQLLWRAVFDDHLAEVNKHMTHPPAPKPRPTPAPVPAPATAPAPAPAPGPAPAPAAKPVPAAPQGTAPVVKQRSSFKTKLRRNPTVRRLVRSPAGRALRKMLRSR</sequence>
<evidence type="ECO:0008006" key="4">
    <source>
        <dbReference type="Google" id="ProtNLM"/>
    </source>
</evidence>
<name>A0ABN1RGM9_9ACTN</name>
<dbReference type="SUPFAM" id="SSF52402">
    <property type="entry name" value="Adenine nucleotide alpha hydrolases-like"/>
    <property type="match status" value="1"/>
</dbReference>
<evidence type="ECO:0000256" key="1">
    <source>
        <dbReference type="SAM" id="MobiDB-lite"/>
    </source>
</evidence>
<comment type="caution">
    <text evidence="2">The sequence shown here is derived from an EMBL/GenBank/DDBJ whole genome shotgun (WGS) entry which is preliminary data.</text>
</comment>
<evidence type="ECO:0000313" key="2">
    <source>
        <dbReference type="EMBL" id="GAA0956887.1"/>
    </source>
</evidence>
<accession>A0ABN1RGM9</accession>
<evidence type="ECO:0000313" key="3">
    <source>
        <dbReference type="Proteomes" id="UP001500542"/>
    </source>
</evidence>
<gene>
    <name evidence="2" type="ORF">GCM10009554_66920</name>
</gene>
<organism evidence="2 3">
    <name type="scientific">Kribbella koreensis</name>
    <dbReference type="NCBI Taxonomy" id="57909"/>
    <lineage>
        <taxon>Bacteria</taxon>
        <taxon>Bacillati</taxon>
        <taxon>Actinomycetota</taxon>
        <taxon>Actinomycetes</taxon>
        <taxon>Propionibacteriales</taxon>
        <taxon>Kribbellaceae</taxon>
        <taxon>Kribbella</taxon>
    </lineage>
</organism>
<protein>
    <recommendedName>
        <fullName evidence="4">Asparagine synthase</fullName>
    </recommendedName>
</protein>
<feature type="compositionally biased region" description="Pro residues" evidence="1">
    <location>
        <begin position="592"/>
        <end position="630"/>
    </location>
</feature>
<feature type="region of interest" description="Disordered" evidence="1">
    <location>
        <begin position="587"/>
        <end position="674"/>
    </location>
</feature>
<keyword evidence="3" id="KW-1185">Reference proteome</keyword>
<feature type="compositionally biased region" description="Basic residues" evidence="1">
    <location>
        <begin position="643"/>
        <end position="659"/>
    </location>
</feature>
<dbReference type="EMBL" id="BAAAHK010000018">
    <property type="protein sequence ID" value="GAA0956887.1"/>
    <property type="molecule type" value="Genomic_DNA"/>
</dbReference>